<sequence>MDKNEYIRLIDLVRYNEVETFQTDIERLEFKELMDLYKFIIDYYKSENFDENYDGLKCRAEISCFLLNKEVTVIDSPIEITSKLHDMSYHNLAKAADKAFDYGYFSDAQKYGDIIVNSSFLSRVDQLSFLSKLAQCAKETANKSCNLGIERGFERLA</sequence>
<proteinExistence type="predicted"/>
<reference evidence="1 2" key="1">
    <citation type="journal article" date="2017" name="Emerg. Infect. Dis.">
        <title>Carbapenemase VCC-1-Producing Vibrio cholerae in Coastal Waters of Germany.</title>
        <authorList>
            <person name="Hammerl J.A."/>
            <person name="Jackel C."/>
            <person name="Bortolaia V."/>
            <person name="Schwartz K."/>
            <person name="Bier N."/>
            <person name="Hendriksen R.S."/>
            <person name="Guerra B."/>
            <person name="Strauch E."/>
        </authorList>
    </citation>
    <scope>NUCLEOTIDE SEQUENCE [LARGE SCALE GENOMIC DNA]</scope>
    <source>
        <strain evidence="1 2">VN-2825</strain>
    </source>
</reference>
<dbReference type="EMBL" id="MCBA01000078">
    <property type="protein sequence ID" value="RGP89460.1"/>
    <property type="molecule type" value="Genomic_DNA"/>
</dbReference>
<protein>
    <submittedName>
        <fullName evidence="1">Uncharacterized protein</fullName>
    </submittedName>
</protein>
<dbReference type="Proteomes" id="UP000266701">
    <property type="component" value="Unassembled WGS sequence"/>
</dbReference>
<name>A0A395TXF4_VIBCL</name>
<organism evidence="1 2">
    <name type="scientific">Vibrio cholerae</name>
    <dbReference type="NCBI Taxonomy" id="666"/>
    <lineage>
        <taxon>Bacteria</taxon>
        <taxon>Pseudomonadati</taxon>
        <taxon>Pseudomonadota</taxon>
        <taxon>Gammaproteobacteria</taxon>
        <taxon>Vibrionales</taxon>
        <taxon>Vibrionaceae</taxon>
        <taxon>Vibrio</taxon>
    </lineage>
</organism>
<comment type="caution">
    <text evidence="1">The sequence shown here is derived from an EMBL/GenBank/DDBJ whole genome shotgun (WGS) entry which is preliminary data.</text>
</comment>
<evidence type="ECO:0000313" key="2">
    <source>
        <dbReference type="Proteomes" id="UP000266701"/>
    </source>
</evidence>
<evidence type="ECO:0000313" key="1">
    <source>
        <dbReference type="EMBL" id="RGP89460.1"/>
    </source>
</evidence>
<gene>
    <name evidence="1" type="ORF">BC353_19355</name>
</gene>
<dbReference type="AlphaFoldDB" id="A0A395TXF4"/>
<accession>A0A395TXF4</accession>